<evidence type="ECO:0000313" key="3">
    <source>
        <dbReference type="Proteomes" id="UP001234178"/>
    </source>
</evidence>
<dbReference type="EMBL" id="JAOYFB010000036">
    <property type="protein sequence ID" value="KAK4021742.1"/>
    <property type="molecule type" value="Genomic_DNA"/>
</dbReference>
<evidence type="ECO:0000313" key="2">
    <source>
        <dbReference type="EMBL" id="KAK4021742.1"/>
    </source>
</evidence>
<sequence>MAAPSMRKDTADYRRIKRCYIFKCSICTLQNIENELPSESGAKNFISSEKIVSEENTTEKVNSSPQYTPVIFVPPPLISPISSPIYVPPHMMSPLSSPFFGFAPSEEQCSGAGEERSNIDPESSLAVDNIQIEPSEQQGSTSSETEGERSNIDPEPAASQPLQKKFKIVESGSMKKSNILLDGSGFRYGVKRKNQSGVTWRCNFRGLKGKKSCTATVKEVDIFRETKKACVEQKFTDPREILFAELKKRKSLEGRDMPVAVRSAIVECSIVHSMFVAAYGLKAAFHSEARL</sequence>
<evidence type="ECO:0008006" key="4">
    <source>
        <dbReference type="Google" id="ProtNLM"/>
    </source>
</evidence>
<dbReference type="PANTHER" id="PTHR20956">
    <property type="entry name" value="HEH2P"/>
    <property type="match status" value="1"/>
</dbReference>
<dbReference type="Proteomes" id="UP001234178">
    <property type="component" value="Unassembled WGS sequence"/>
</dbReference>
<name>A0ABR0A9F3_9CRUS</name>
<gene>
    <name evidence="2" type="ORF">OUZ56_003651</name>
</gene>
<evidence type="ECO:0000256" key="1">
    <source>
        <dbReference type="SAM" id="MobiDB-lite"/>
    </source>
</evidence>
<dbReference type="PANTHER" id="PTHR20956:SF12">
    <property type="entry name" value="FLYWCH-TYPE DOMAIN-CONTAINING PROTEIN"/>
    <property type="match status" value="1"/>
</dbReference>
<keyword evidence="3" id="KW-1185">Reference proteome</keyword>
<protein>
    <recommendedName>
        <fullName evidence="4">FLYWCH-type domain-containing protein</fullName>
    </recommendedName>
</protein>
<reference evidence="2 3" key="1">
    <citation type="journal article" date="2023" name="Nucleic Acids Res.">
        <title>The hologenome of Daphnia magna reveals possible DNA methylation and microbiome-mediated evolution of the host genome.</title>
        <authorList>
            <person name="Chaturvedi A."/>
            <person name="Li X."/>
            <person name="Dhandapani V."/>
            <person name="Marshall H."/>
            <person name="Kissane S."/>
            <person name="Cuenca-Cambronero M."/>
            <person name="Asole G."/>
            <person name="Calvet F."/>
            <person name="Ruiz-Romero M."/>
            <person name="Marangio P."/>
            <person name="Guigo R."/>
            <person name="Rago D."/>
            <person name="Mirbahai L."/>
            <person name="Eastwood N."/>
            <person name="Colbourne J.K."/>
            <person name="Zhou J."/>
            <person name="Mallon E."/>
            <person name="Orsini L."/>
        </authorList>
    </citation>
    <scope>NUCLEOTIDE SEQUENCE [LARGE SCALE GENOMIC DNA]</scope>
    <source>
        <strain evidence="2">LRV0_1</strain>
    </source>
</reference>
<proteinExistence type="predicted"/>
<comment type="caution">
    <text evidence="2">The sequence shown here is derived from an EMBL/GenBank/DDBJ whole genome shotgun (WGS) entry which is preliminary data.</text>
</comment>
<accession>A0ABR0A9F3</accession>
<feature type="compositionally biased region" description="Low complexity" evidence="1">
    <location>
        <begin position="135"/>
        <end position="144"/>
    </location>
</feature>
<organism evidence="2 3">
    <name type="scientific">Daphnia magna</name>
    <dbReference type="NCBI Taxonomy" id="35525"/>
    <lineage>
        <taxon>Eukaryota</taxon>
        <taxon>Metazoa</taxon>
        <taxon>Ecdysozoa</taxon>
        <taxon>Arthropoda</taxon>
        <taxon>Crustacea</taxon>
        <taxon>Branchiopoda</taxon>
        <taxon>Diplostraca</taxon>
        <taxon>Cladocera</taxon>
        <taxon>Anomopoda</taxon>
        <taxon>Daphniidae</taxon>
        <taxon>Daphnia</taxon>
    </lineage>
</organism>
<feature type="region of interest" description="Disordered" evidence="1">
    <location>
        <begin position="133"/>
        <end position="162"/>
    </location>
</feature>